<dbReference type="Proteomes" id="UP000177171">
    <property type="component" value="Unassembled WGS sequence"/>
</dbReference>
<dbReference type="Pfam" id="PF06386">
    <property type="entry name" value="GvpL_GvpF"/>
    <property type="match status" value="1"/>
</dbReference>
<gene>
    <name evidence="4" type="ORF">A3G49_05055</name>
</gene>
<dbReference type="PANTHER" id="PTHR36852:SF1">
    <property type="entry name" value="PROTEIN GVPL 2"/>
    <property type="match status" value="1"/>
</dbReference>
<dbReference type="AlphaFoldDB" id="A0A1G2LRJ1"/>
<protein>
    <recommendedName>
        <fullName evidence="6">Gas vesicle synthesis GvpLGvpF</fullName>
    </recommendedName>
</protein>
<dbReference type="GO" id="GO:0031411">
    <property type="term" value="C:gas vesicle"/>
    <property type="evidence" value="ECO:0007669"/>
    <property type="project" value="UniProtKB-SubCell"/>
</dbReference>
<accession>A0A1G2LRJ1</accession>
<organism evidence="4 5">
    <name type="scientific">Candidatus Sungbacteria bacterium RIFCSPLOWO2_12_FULL_41_11</name>
    <dbReference type="NCBI Taxonomy" id="1802286"/>
    <lineage>
        <taxon>Bacteria</taxon>
        <taxon>Candidatus Sungiibacteriota</taxon>
    </lineage>
</organism>
<comment type="subcellular location">
    <subcellularLocation>
        <location evidence="2">Gas vesicle</location>
    </subcellularLocation>
</comment>
<comment type="similarity">
    <text evidence="3">Belongs to the gas vesicle GvpF/GvpL family.</text>
</comment>
<dbReference type="GO" id="GO:0031412">
    <property type="term" value="P:gas vesicle organization"/>
    <property type="evidence" value="ECO:0007669"/>
    <property type="project" value="InterPro"/>
</dbReference>
<proteinExistence type="inferred from homology"/>
<evidence type="ECO:0000256" key="3">
    <source>
        <dbReference type="ARBA" id="ARBA00035643"/>
    </source>
</evidence>
<evidence type="ECO:0000256" key="2">
    <source>
        <dbReference type="ARBA" id="ARBA00035108"/>
    </source>
</evidence>
<dbReference type="InterPro" id="IPR009430">
    <property type="entry name" value="GvpL/GvpF"/>
</dbReference>
<comment type="caution">
    <text evidence="4">The sequence shown here is derived from an EMBL/GenBank/DDBJ whole genome shotgun (WGS) entry which is preliminary data.</text>
</comment>
<reference evidence="4 5" key="1">
    <citation type="journal article" date="2016" name="Nat. Commun.">
        <title>Thousands of microbial genomes shed light on interconnected biogeochemical processes in an aquifer system.</title>
        <authorList>
            <person name="Anantharaman K."/>
            <person name="Brown C.T."/>
            <person name="Hug L.A."/>
            <person name="Sharon I."/>
            <person name="Castelle C.J."/>
            <person name="Probst A.J."/>
            <person name="Thomas B.C."/>
            <person name="Singh A."/>
            <person name="Wilkins M.J."/>
            <person name="Karaoz U."/>
            <person name="Brodie E.L."/>
            <person name="Williams K.H."/>
            <person name="Hubbard S.S."/>
            <person name="Banfield J.F."/>
        </authorList>
    </citation>
    <scope>NUCLEOTIDE SEQUENCE [LARGE SCALE GENOMIC DNA]</scope>
</reference>
<dbReference type="PANTHER" id="PTHR36852">
    <property type="entry name" value="PROTEIN GVPL 2"/>
    <property type="match status" value="1"/>
</dbReference>
<evidence type="ECO:0008006" key="6">
    <source>
        <dbReference type="Google" id="ProtNLM"/>
    </source>
</evidence>
<evidence type="ECO:0000313" key="4">
    <source>
        <dbReference type="EMBL" id="OHA14260.1"/>
    </source>
</evidence>
<keyword evidence="1" id="KW-0304">Gas vesicle</keyword>
<name>A0A1G2LRJ1_9BACT</name>
<dbReference type="EMBL" id="MHQY01000011">
    <property type="protein sequence ID" value="OHA14260.1"/>
    <property type="molecule type" value="Genomic_DNA"/>
</dbReference>
<sequence>MVDPQRDTISASRWRPASSKIIMSNTMGKYIYCVIRKPDSFDLDFCGVGGGKMHLVTSGKLAVVVSDSPVMDYPITRENTMTHQRAIEEVMRAHSSVLPVSFGTVAESRAVVEKKLLESKEGELLEALQSVEGKVELNLKALWLDLPAIFQKIVAENPELAHLKKECTGRTLSMDETIEIGKLVENGLEARREKMKREIFSLLEGIVVDRKDTPLFGGFGGQMIFNVALFVPENKQGIFDKIVRNLDEKYKDENVYFKYIGPTPPFNFVNVPITLT</sequence>
<evidence type="ECO:0000313" key="5">
    <source>
        <dbReference type="Proteomes" id="UP000177171"/>
    </source>
</evidence>
<evidence type="ECO:0000256" key="1">
    <source>
        <dbReference type="ARBA" id="ARBA00022987"/>
    </source>
</evidence>